<evidence type="ECO:0000256" key="5">
    <source>
        <dbReference type="ARBA" id="ARBA00023136"/>
    </source>
</evidence>
<dbReference type="CDD" id="cd07302">
    <property type="entry name" value="CHD"/>
    <property type="match status" value="1"/>
</dbReference>
<evidence type="ECO:0000256" key="6">
    <source>
        <dbReference type="ARBA" id="ARBA00023239"/>
    </source>
</evidence>
<evidence type="ECO:0000256" key="8">
    <source>
        <dbReference type="SAM" id="Phobius"/>
    </source>
</evidence>
<comment type="subcellular location">
    <subcellularLocation>
        <location evidence="1">Membrane</location>
    </subcellularLocation>
</comment>
<feature type="domain" description="Guanylate cyclase" evidence="9">
    <location>
        <begin position="446"/>
        <end position="629"/>
    </location>
</feature>
<feature type="transmembrane region" description="Helical" evidence="8">
    <location>
        <begin position="252"/>
        <end position="275"/>
    </location>
</feature>
<dbReference type="InterPro" id="IPR029787">
    <property type="entry name" value="Nucleotide_cyclase"/>
</dbReference>
<dbReference type="InterPro" id="IPR001054">
    <property type="entry name" value="A/G_cyclase"/>
</dbReference>
<keyword evidence="4 8" id="KW-1133">Transmembrane helix</keyword>
<proteinExistence type="predicted"/>
<sequence length="672" mass="75391">MEGGNRGSEGARAVSERTPESRSARSGASTTEASSAGLFHVPSSVMDENSVRQKEMMLATLKVLEKATLDGHVHRWTLRFKSEEIETLFRHRNALLHRETIFAGFFLQLVFGVVFGFGADLLGSRFKVEGCNAFKETPEVLALCRKMLNNHIIAPSVRQAIESEDLKYPELGQDMLGENNNERFAVTESDQQQLGGYEKVFQVANLLWTFVFVSLGALAHWRIHYTAKRLQPGARLSLGSCVQLREVEGKKWATVSACVIYAVGLAGYCCLAIGIAPFDSFWELRLYLWYAFTYLFAVFFTGMLFWQVVGMSIAATIFFYALTVPIFFWNLDDINGVLDTVGEIEPVFEMTLYTGVAILNVFYTFMMVMSAYSNEVNARRSFLQEFFSFYQQDKVLRQRTEKGKLQEQMLNRILPPAIVKELTSTRTRHDPTESLRTLSHRHESVSILFADVVGFSTFAKDVESLVVMEYLNKLFEGFDRLCDEHNAYKVETIGDCYVATVGLVTGRMLFRKAEERSAASPGVSLRKTTEDASSQSRIVASETSVRFAQDSPDEIEGAARENTRDLTLFAKAMICQSKTVAMAICQGEEKPTSMRVGIHTGSCLSGIVGTRNLRFCVLGESVRLAQKLEESGKPDHLHASHVVRALVPGECWRPSSVTFGEKETYLLKPFVE</sequence>
<dbReference type="EMBL" id="CP151507">
    <property type="protein sequence ID" value="WZN63433.1"/>
    <property type="molecule type" value="Genomic_DNA"/>
</dbReference>
<dbReference type="SUPFAM" id="SSF55073">
    <property type="entry name" value="Nucleotide cyclase"/>
    <property type="match status" value="1"/>
</dbReference>
<dbReference type="Pfam" id="PF00211">
    <property type="entry name" value="Guanylate_cyc"/>
    <property type="match status" value="1"/>
</dbReference>
<evidence type="ECO:0000313" key="10">
    <source>
        <dbReference type="EMBL" id="WZN63433.1"/>
    </source>
</evidence>
<accession>A0AAX4PC10</accession>
<dbReference type="SMART" id="SM00044">
    <property type="entry name" value="CYCc"/>
    <property type="match status" value="1"/>
</dbReference>
<name>A0AAX4PC10_9CHLO</name>
<evidence type="ECO:0000259" key="9">
    <source>
        <dbReference type="PROSITE" id="PS50125"/>
    </source>
</evidence>
<feature type="transmembrane region" description="Helical" evidence="8">
    <location>
        <begin position="100"/>
        <end position="119"/>
    </location>
</feature>
<dbReference type="GO" id="GO:0007168">
    <property type="term" value="P:receptor guanylyl cyclase signaling pathway"/>
    <property type="evidence" value="ECO:0007669"/>
    <property type="project" value="TreeGrafter"/>
</dbReference>
<dbReference type="InterPro" id="IPR050401">
    <property type="entry name" value="Cyclic_nucleotide_synthase"/>
</dbReference>
<feature type="transmembrane region" description="Helical" evidence="8">
    <location>
        <begin position="287"/>
        <end position="306"/>
    </location>
</feature>
<keyword evidence="3" id="KW-0547">Nucleotide-binding</keyword>
<reference evidence="10 11" key="1">
    <citation type="submission" date="2024-03" db="EMBL/GenBank/DDBJ databases">
        <title>Complete genome sequence of the green alga Chloropicon roscoffensis RCC1871.</title>
        <authorList>
            <person name="Lemieux C."/>
            <person name="Pombert J.-F."/>
            <person name="Otis C."/>
            <person name="Turmel M."/>
        </authorList>
    </citation>
    <scope>NUCLEOTIDE SEQUENCE [LARGE SCALE GENOMIC DNA]</scope>
    <source>
        <strain evidence="10 11">RCC1871</strain>
    </source>
</reference>
<organism evidence="10 11">
    <name type="scientific">Chloropicon roscoffensis</name>
    <dbReference type="NCBI Taxonomy" id="1461544"/>
    <lineage>
        <taxon>Eukaryota</taxon>
        <taxon>Viridiplantae</taxon>
        <taxon>Chlorophyta</taxon>
        <taxon>Chloropicophyceae</taxon>
        <taxon>Chloropicales</taxon>
        <taxon>Chloropicaceae</taxon>
        <taxon>Chloropicon</taxon>
    </lineage>
</organism>
<feature type="region of interest" description="Disordered" evidence="7">
    <location>
        <begin position="1"/>
        <end position="34"/>
    </location>
</feature>
<feature type="transmembrane region" description="Helical" evidence="8">
    <location>
        <begin position="200"/>
        <end position="221"/>
    </location>
</feature>
<feature type="transmembrane region" description="Helical" evidence="8">
    <location>
        <begin position="313"/>
        <end position="331"/>
    </location>
</feature>
<dbReference type="Proteomes" id="UP001472866">
    <property type="component" value="Chromosome 07"/>
</dbReference>
<keyword evidence="5 8" id="KW-0472">Membrane</keyword>
<dbReference type="Gene3D" id="3.30.70.1230">
    <property type="entry name" value="Nucleotide cyclase"/>
    <property type="match status" value="1"/>
</dbReference>
<evidence type="ECO:0000256" key="4">
    <source>
        <dbReference type="ARBA" id="ARBA00022989"/>
    </source>
</evidence>
<dbReference type="PANTHER" id="PTHR11920">
    <property type="entry name" value="GUANYLYL CYCLASE"/>
    <property type="match status" value="1"/>
</dbReference>
<dbReference type="GO" id="GO:0001653">
    <property type="term" value="F:peptide receptor activity"/>
    <property type="evidence" value="ECO:0007669"/>
    <property type="project" value="TreeGrafter"/>
</dbReference>
<dbReference type="PROSITE" id="PS50125">
    <property type="entry name" value="GUANYLATE_CYCLASE_2"/>
    <property type="match status" value="1"/>
</dbReference>
<keyword evidence="6" id="KW-0456">Lyase</keyword>
<gene>
    <name evidence="10" type="ORF">HKI87_07g49820</name>
</gene>
<dbReference type="GO" id="GO:0005886">
    <property type="term" value="C:plasma membrane"/>
    <property type="evidence" value="ECO:0007669"/>
    <property type="project" value="TreeGrafter"/>
</dbReference>
<evidence type="ECO:0000256" key="3">
    <source>
        <dbReference type="ARBA" id="ARBA00022741"/>
    </source>
</evidence>
<dbReference type="GO" id="GO:0004016">
    <property type="term" value="F:adenylate cyclase activity"/>
    <property type="evidence" value="ECO:0007669"/>
    <property type="project" value="TreeGrafter"/>
</dbReference>
<dbReference type="GO" id="GO:0035556">
    <property type="term" value="P:intracellular signal transduction"/>
    <property type="evidence" value="ECO:0007669"/>
    <property type="project" value="InterPro"/>
</dbReference>
<feature type="compositionally biased region" description="Basic and acidic residues" evidence="7">
    <location>
        <begin position="14"/>
        <end position="23"/>
    </location>
</feature>
<evidence type="ECO:0000313" key="11">
    <source>
        <dbReference type="Proteomes" id="UP001472866"/>
    </source>
</evidence>
<feature type="compositionally biased region" description="Low complexity" evidence="7">
    <location>
        <begin position="24"/>
        <end position="34"/>
    </location>
</feature>
<dbReference type="GO" id="GO:0000166">
    <property type="term" value="F:nucleotide binding"/>
    <property type="evidence" value="ECO:0007669"/>
    <property type="project" value="UniProtKB-KW"/>
</dbReference>
<protein>
    <submittedName>
        <fullName evidence="10">Guanylate cyclase</fullName>
    </submittedName>
</protein>
<dbReference type="GO" id="GO:0004383">
    <property type="term" value="F:guanylate cyclase activity"/>
    <property type="evidence" value="ECO:0007669"/>
    <property type="project" value="TreeGrafter"/>
</dbReference>
<evidence type="ECO:0000256" key="7">
    <source>
        <dbReference type="SAM" id="MobiDB-lite"/>
    </source>
</evidence>
<evidence type="ECO:0000256" key="2">
    <source>
        <dbReference type="ARBA" id="ARBA00022692"/>
    </source>
</evidence>
<keyword evidence="2 8" id="KW-0812">Transmembrane</keyword>
<dbReference type="PANTHER" id="PTHR11920:SF335">
    <property type="entry name" value="GUANYLATE CYCLASE"/>
    <property type="match status" value="1"/>
</dbReference>
<dbReference type="AlphaFoldDB" id="A0AAX4PC10"/>
<feature type="transmembrane region" description="Helical" evidence="8">
    <location>
        <begin position="351"/>
        <end position="372"/>
    </location>
</feature>
<keyword evidence="11" id="KW-1185">Reference proteome</keyword>
<evidence type="ECO:0000256" key="1">
    <source>
        <dbReference type="ARBA" id="ARBA00004370"/>
    </source>
</evidence>